<reference evidence="4" key="1">
    <citation type="submission" date="2022-02" db="EMBL/GenBank/DDBJ databases">
        <authorList>
            <person name="Henning P.M."/>
            <person name="McCubbin A.G."/>
            <person name="Shore J.S."/>
        </authorList>
    </citation>
    <scope>NUCLEOTIDE SEQUENCE</scope>
    <source>
        <strain evidence="4">F60SS</strain>
        <tissue evidence="4">Leaves</tissue>
    </source>
</reference>
<keyword evidence="5" id="KW-1185">Reference proteome</keyword>
<dbReference type="PANTHER" id="PTHR46008:SF2">
    <property type="entry name" value="LEAF RUST 10 DISEASE-RESISTANCE LOCUS RECEPTOR-LIKE PROTEIN KINASE-LIKE 1.4"/>
    <property type="match status" value="1"/>
</dbReference>
<comment type="caution">
    <text evidence="4">The sequence shown here is derived from an EMBL/GenBank/DDBJ whole genome shotgun (WGS) entry which is preliminary data.</text>
</comment>
<keyword evidence="1" id="KW-0547">Nucleotide-binding</keyword>
<sequence length="108" mass="12471">MFTPWTHLGDHLHGDGAKFDRLTWPIRIRIATETACAIAYLHASDIIHRDVKTSNIRLDKELPPVVDMTRERHDINLANLAISRILKGAFHELIDRNLGYKSNEEFKK</sequence>
<dbReference type="SUPFAM" id="SSF56112">
    <property type="entry name" value="Protein kinase-like (PK-like)"/>
    <property type="match status" value="1"/>
</dbReference>
<gene>
    <name evidence="4" type="ORF">Tsubulata_050886</name>
</gene>
<dbReference type="OrthoDB" id="4062651at2759"/>
<evidence type="ECO:0000313" key="4">
    <source>
        <dbReference type="EMBL" id="KAJ4823415.1"/>
    </source>
</evidence>
<dbReference type="InterPro" id="IPR000719">
    <property type="entry name" value="Prot_kinase_dom"/>
</dbReference>
<dbReference type="AlphaFoldDB" id="A0A9Q0F3M2"/>
<evidence type="ECO:0000256" key="1">
    <source>
        <dbReference type="ARBA" id="ARBA00022741"/>
    </source>
</evidence>
<dbReference type="InterPro" id="IPR011009">
    <property type="entry name" value="Kinase-like_dom_sf"/>
</dbReference>
<dbReference type="Gene3D" id="1.10.510.10">
    <property type="entry name" value="Transferase(Phosphotransferase) domain 1"/>
    <property type="match status" value="1"/>
</dbReference>
<reference evidence="4" key="2">
    <citation type="journal article" date="2023" name="Plants (Basel)">
        <title>Annotation of the Turnera subulata (Passifloraceae) Draft Genome Reveals the S-Locus Evolved after the Divergence of Turneroideae from Passifloroideae in a Stepwise Manner.</title>
        <authorList>
            <person name="Henning P.M."/>
            <person name="Roalson E.H."/>
            <person name="Mir W."/>
            <person name="McCubbin A.G."/>
            <person name="Shore J.S."/>
        </authorList>
    </citation>
    <scope>NUCLEOTIDE SEQUENCE</scope>
    <source>
        <strain evidence="4">F60SS</strain>
    </source>
</reference>
<accession>A0A9Q0F3M2</accession>
<dbReference type="EMBL" id="JAKUCV010007458">
    <property type="protein sequence ID" value="KAJ4823415.1"/>
    <property type="molecule type" value="Genomic_DNA"/>
</dbReference>
<keyword evidence="2" id="KW-0067">ATP-binding</keyword>
<dbReference type="InterPro" id="IPR001245">
    <property type="entry name" value="Ser-Thr/Tyr_kinase_cat_dom"/>
</dbReference>
<dbReference type="Pfam" id="PF07714">
    <property type="entry name" value="PK_Tyr_Ser-Thr"/>
    <property type="match status" value="1"/>
</dbReference>
<organism evidence="4 5">
    <name type="scientific">Turnera subulata</name>
    <dbReference type="NCBI Taxonomy" id="218843"/>
    <lineage>
        <taxon>Eukaryota</taxon>
        <taxon>Viridiplantae</taxon>
        <taxon>Streptophyta</taxon>
        <taxon>Embryophyta</taxon>
        <taxon>Tracheophyta</taxon>
        <taxon>Spermatophyta</taxon>
        <taxon>Magnoliopsida</taxon>
        <taxon>eudicotyledons</taxon>
        <taxon>Gunneridae</taxon>
        <taxon>Pentapetalae</taxon>
        <taxon>rosids</taxon>
        <taxon>fabids</taxon>
        <taxon>Malpighiales</taxon>
        <taxon>Passifloraceae</taxon>
        <taxon>Turnera</taxon>
    </lineage>
</organism>
<evidence type="ECO:0000256" key="2">
    <source>
        <dbReference type="ARBA" id="ARBA00022840"/>
    </source>
</evidence>
<dbReference type="GO" id="GO:0004672">
    <property type="term" value="F:protein kinase activity"/>
    <property type="evidence" value="ECO:0007669"/>
    <property type="project" value="InterPro"/>
</dbReference>
<dbReference type="PROSITE" id="PS50011">
    <property type="entry name" value="PROTEIN_KINASE_DOM"/>
    <property type="match status" value="1"/>
</dbReference>
<dbReference type="Proteomes" id="UP001141552">
    <property type="component" value="Unassembled WGS sequence"/>
</dbReference>
<evidence type="ECO:0000313" key="5">
    <source>
        <dbReference type="Proteomes" id="UP001141552"/>
    </source>
</evidence>
<dbReference type="PANTHER" id="PTHR46008">
    <property type="entry name" value="LEAF RUST 10 DISEASE-RESISTANCE LOCUS RECEPTOR-LIKE PROTEIN KINASE-LIKE 1.4"/>
    <property type="match status" value="1"/>
</dbReference>
<proteinExistence type="predicted"/>
<name>A0A9Q0F3M2_9ROSI</name>
<evidence type="ECO:0000259" key="3">
    <source>
        <dbReference type="PROSITE" id="PS50011"/>
    </source>
</evidence>
<dbReference type="GO" id="GO:0005524">
    <property type="term" value="F:ATP binding"/>
    <property type="evidence" value="ECO:0007669"/>
    <property type="project" value="UniProtKB-KW"/>
</dbReference>
<feature type="domain" description="Protein kinase" evidence="3">
    <location>
        <begin position="1"/>
        <end position="108"/>
    </location>
</feature>
<protein>
    <recommendedName>
        <fullName evidence="3">Protein kinase domain-containing protein</fullName>
    </recommendedName>
</protein>